<dbReference type="EMBL" id="JAPCWZ010000007">
    <property type="protein sequence ID" value="KAK8856711.1"/>
    <property type="molecule type" value="Genomic_DNA"/>
</dbReference>
<keyword evidence="2" id="KW-1185">Reference proteome</keyword>
<protein>
    <submittedName>
        <fullName evidence="1">Uncharacterized protein</fullName>
    </submittedName>
</protein>
<comment type="caution">
    <text evidence="1">The sequence shown here is derived from an EMBL/GenBank/DDBJ whole genome shotgun (WGS) entry which is preliminary data.</text>
</comment>
<name>A0ABR2I3C0_9PEZI</name>
<proteinExistence type="predicted"/>
<accession>A0ABR2I3C0</accession>
<dbReference type="Proteomes" id="UP001390339">
    <property type="component" value="Unassembled WGS sequence"/>
</dbReference>
<gene>
    <name evidence="1" type="ORF">PGQ11_012623</name>
</gene>
<sequence>MHIPLQARATALVEQAEHRHELPPKDMDPSKLSGKVTLPVPAELPGINRLRELVDELEAAFCQDTHEIHKHATSYDDYLRSPQLRESVRKAVFRVLISGPALAGAYTEPFFEAKKMGMSHVNDLNFLEKFNVYDPHQDSVASKKTAFERLAEWLAEDIISDTKGRGALEFEATWNGERRVMKPACGATRPCSFASPGKYDCLSRQLIINNVFQLIWVYRHMWINMESDTYIFGWKDKHQLGFERKVPRQDEKKDDLDNAPIVLFGRFQTERVAISRVLSSRPRLGWLNPLNTTVYTPDGLRKLNPKLESQVETGNSVMSLLSWAYRFSPPWDGPASDSKIPLDHAFFDYVLKQYAGVRIKPEQARLLLSPVRILDCHPQRRFRSRHCISDFLSTFEEFLGFTKQLAHRRVSHWSNLNCRLLEGYTPAGVVSNNCKDIGAARHLYNCYCGGRCG</sequence>
<organism evidence="1 2">
    <name type="scientific">Apiospora arundinis</name>
    <dbReference type="NCBI Taxonomy" id="335852"/>
    <lineage>
        <taxon>Eukaryota</taxon>
        <taxon>Fungi</taxon>
        <taxon>Dikarya</taxon>
        <taxon>Ascomycota</taxon>
        <taxon>Pezizomycotina</taxon>
        <taxon>Sordariomycetes</taxon>
        <taxon>Xylariomycetidae</taxon>
        <taxon>Amphisphaeriales</taxon>
        <taxon>Apiosporaceae</taxon>
        <taxon>Apiospora</taxon>
    </lineage>
</organism>
<reference evidence="1 2" key="1">
    <citation type="journal article" date="2024" name="IMA Fungus">
        <title>Apiospora arundinis, a panoply of carbohydrate-active enzymes and secondary metabolites.</title>
        <authorList>
            <person name="Sorensen T."/>
            <person name="Petersen C."/>
            <person name="Muurmann A.T."/>
            <person name="Christiansen J.V."/>
            <person name="Brundto M.L."/>
            <person name="Overgaard C.K."/>
            <person name="Boysen A.T."/>
            <person name="Wollenberg R.D."/>
            <person name="Larsen T.O."/>
            <person name="Sorensen J.L."/>
            <person name="Nielsen K.L."/>
            <person name="Sondergaard T.E."/>
        </authorList>
    </citation>
    <scope>NUCLEOTIDE SEQUENCE [LARGE SCALE GENOMIC DNA]</scope>
    <source>
        <strain evidence="1 2">AAU 773</strain>
    </source>
</reference>
<evidence type="ECO:0000313" key="1">
    <source>
        <dbReference type="EMBL" id="KAK8856711.1"/>
    </source>
</evidence>
<evidence type="ECO:0000313" key="2">
    <source>
        <dbReference type="Proteomes" id="UP001390339"/>
    </source>
</evidence>